<keyword evidence="1" id="KW-1133">Transmembrane helix</keyword>
<feature type="transmembrane region" description="Helical" evidence="1">
    <location>
        <begin position="422"/>
        <end position="444"/>
    </location>
</feature>
<reference evidence="3" key="1">
    <citation type="submission" date="2016-09" db="EMBL/GenBank/DDBJ databases">
        <title>Genomics of Clostridium taeniosporum, an organism which forms endospores with ribbon-like appendages.</title>
        <authorList>
            <person name="Walker J.R."/>
        </authorList>
    </citation>
    <scope>NUCLEOTIDE SEQUENCE [LARGE SCALE GENOMIC DNA]</scope>
    <source>
        <strain evidence="3">1/k</strain>
    </source>
</reference>
<keyword evidence="1" id="KW-0812">Transmembrane</keyword>
<keyword evidence="3" id="KW-1185">Reference proteome</keyword>
<dbReference type="OrthoDB" id="1779709at2"/>
<gene>
    <name evidence="2" type="ORF">BGI42_07260</name>
</gene>
<proteinExistence type="predicted"/>
<dbReference type="KEGG" id="ctae:BGI42_07260"/>
<dbReference type="STRING" id="394958.BGI42_07260"/>
<dbReference type="RefSeq" id="WP_069679694.1">
    <property type="nucleotide sequence ID" value="NZ_CP017253.2"/>
</dbReference>
<evidence type="ECO:0000313" key="3">
    <source>
        <dbReference type="Proteomes" id="UP000094652"/>
    </source>
</evidence>
<dbReference type="AlphaFoldDB" id="A0A1D7XJN7"/>
<accession>A0A1D7XJN7</accession>
<keyword evidence="1" id="KW-0472">Membrane</keyword>
<dbReference type="Proteomes" id="UP000094652">
    <property type="component" value="Chromosome"/>
</dbReference>
<protein>
    <submittedName>
        <fullName evidence="2">DUF2334 domain-containing protein</fullName>
    </submittedName>
</protein>
<feature type="transmembrane region" description="Helical" evidence="1">
    <location>
        <begin position="7"/>
        <end position="29"/>
    </location>
</feature>
<sequence length="451" mass="53192">MISRNKLSVYSKLTVLVFIFIIISNVYFIKNTYGIESNNKILILYDVYKDYGKEKNALNYINRICLDDADYIDIIKCSAYKEKDLTEYNSIFVLNFSNTNLSEILKENLNRYDKKIIWIGKKTYKDFLNIDKVTYINELDFNKFSYNEIKDNIYKNFNRKNKENIYLYISDVTPFNELNTLVEEIDYLKELGIRFFIEVPPIFKNDNLKAMNRFAEVLRYAQANGGGVILNFPPLVNLNVNGRDIEEKISLGFKNYINYFVYPISISISDYFLYREDLKELFEKTNTIFIDSNINIEILDFDKYSIKANKNIIEKVNSYSIDHLHNNLAVTVSAKLPIDEFKKKVMGIFKKEVYFKDIRNINSSFTIDNLNIRNNKNGVFLNEENVTQSYFINNEKYSDLKIGEDKKINEDTNINLTKTNKILVIISIVVTLIFILIVFISFNIDRRKFFK</sequence>
<name>A0A1D7XJN7_9CLOT</name>
<dbReference type="EMBL" id="CP017253">
    <property type="protein sequence ID" value="AOR23543.1"/>
    <property type="molecule type" value="Genomic_DNA"/>
</dbReference>
<evidence type="ECO:0000256" key="1">
    <source>
        <dbReference type="SAM" id="Phobius"/>
    </source>
</evidence>
<organism evidence="2 3">
    <name type="scientific">Clostridium taeniosporum</name>
    <dbReference type="NCBI Taxonomy" id="394958"/>
    <lineage>
        <taxon>Bacteria</taxon>
        <taxon>Bacillati</taxon>
        <taxon>Bacillota</taxon>
        <taxon>Clostridia</taxon>
        <taxon>Eubacteriales</taxon>
        <taxon>Clostridiaceae</taxon>
        <taxon>Clostridium</taxon>
    </lineage>
</organism>
<evidence type="ECO:0000313" key="2">
    <source>
        <dbReference type="EMBL" id="AOR23543.1"/>
    </source>
</evidence>